<organism evidence="1 2">
    <name type="scientific">Deinococcus sedimenti</name>
    <dbReference type="NCBI Taxonomy" id="1867090"/>
    <lineage>
        <taxon>Bacteria</taxon>
        <taxon>Thermotogati</taxon>
        <taxon>Deinococcota</taxon>
        <taxon>Deinococci</taxon>
        <taxon>Deinococcales</taxon>
        <taxon>Deinococcaceae</taxon>
        <taxon>Deinococcus</taxon>
    </lineage>
</organism>
<protein>
    <submittedName>
        <fullName evidence="1">Uncharacterized protein</fullName>
    </submittedName>
</protein>
<dbReference type="EMBL" id="BMQN01000011">
    <property type="protein sequence ID" value="GGS02650.1"/>
    <property type="molecule type" value="Genomic_DNA"/>
</dbReference>
<sequence>MNTRLRWALVVGAVIFAWFVWPTRYDRYTYQGMTVLRDRWRGCEKILTPAGPRSIGGDARCFLPGEDKTPSVIHVLADAELTAPDHVTQIVDDVMQGAGFINDTSSRQRQVMDGLDVTVTLDRPLPVLRVINHSSCMVEWFSLRILSRGEELKPVRVDIGHLEPGQERQTDLPVRIFPTDPQITLENVTFHDGDWDLQNSFCATP</sequence>
<gene>
    <name evidence="1" type="ORF">GCM10008960_31570</name>
</gene>
<proteinExistence type="predicted"/>
<dbReference type="RefSeq" id="WP_189074140.1">
    <property type="nucleotide sequence ID" value="NZ_BMQN01000011.1"/>
</dbReference>
<keyword evidence="2" id="KW-1185">Reference proteome</keyword>
<reference evidence="2" key="1">
    <citation type="journal article" date="2019" name="Int. J. Syst. Evol. Microbiol.">
        <title>The Global Catalogue of Microorganisms (GCM) 10K type strain sequencing project: providing services to taxonomists for standard genome sequencing and annotation.</title>
        <authorList>
            <consortium name="The Broad Institute Genomics Platform"/>
            <consortium name="The Broad Institute Genome Sequencing Center for Infectious Disease"/>
            <person name="Wu L."/>
            <person name="Ma J."/>
        </authorList>
    </citation>
    <scope>NUCLEOTIDE SEQUENCE [LARGE SCALE GENOMIC DNA]</scope>
    <source>
        <strain evidence="2">JCM 31405</strain>
    </source>
</reference>
<name>A0ABQ2S6M1_9DEIO</name>
<dbReference type="Proteomes" id="UP000644548">
    <property type="component" value="Unassembled WGS sequence"/>
</dbReference>
<accession>A0ABQ2S6M1</accession>
<evidence type="ECO:0000313" key="1">
    <source>
        <dbReference type="EMBL" id="GGS02650.1"/>
    </source>
</evidence>
<comment type="caution">
    <text evidence="1">The sequence shown here is derived from an EMBL/GenBank/DDBJ whole genome shotgun (WGS) entry which is preliminary data.</text>
</comment>
<evidence type="ECO:0000313" key="2">
    <source>
        <dbReference type="Proteomes" id="UP000644548"/>
    </source>
</evidence>